<evidence type="ECO:0000313" key="3">
    <source>
        <dbReference type="EMBL" id="KAG8062269.1"/>
    </source>
</evidence>
<evidence type="ECO:0000256" key="1">
    <source>
        <dbReference type="SAM" id="MobiDB-lite"/>
    </source>
</evidence>
<dbReference type="PANTHER" id="PTHR32060">
    <property type="entry name" value="TAIL-SPECIFIC PROTEASE"/>
    <property type="match status" value="1"/>
</dbReference>
<protein>
    <recommendedName>
        <fullName evidence="2">Tail specific protease domain-containing protein</fullName>
    </recommendedName>
</protein>
<dbReference type="PANTHER" id="PTHR32060:SF7">
    <property type="entry name" value="CARBOXYL-TERMINAL-PROCESSING PEPTIDASE 2, CHLOROPLASTIC"/>
    <property type="match status" value="1"/>
</dbReference>
<evidence type="ECO:0000313" key="4">
    <source>
        <dbReference type="Proteomes" id="UP000729402"/>
    </source>
</evidence>
<dbReference type="GO" id="GO:0003743">
    <property type="term" value="F:translation initiation factor activity"/>
    <property type="evidence" value="ECO:0007669"/>
    <property type="project" value="InterPro"/>
</dbReference>
<proteinExistence type="predicted"/>
<dbReference type="Pfam" id="PF03572">
    <property type="entry name" value="Peptidase_S41"/>
    <property type="match status" value="1"/>
</dbReference>
<sequence length="161" mass="17778">MTTSINSGGLFPEEIKIAKIWMDKGVIVYICDRQVNKGTASASEILARALKDNKRAVIYGEPTYGKGPETNEERALKEEINLLRVDLKEAEVNISDKDAKGFLEKLSQLEKDLERLTTELDDKVRFGQRPASGSGKINVPLPVNSAEESQVTDSDRTATLP</sequence>
<dbReference type="OrthoDB" id="2021148at2759"/>
<dbReference type="InterPro" id="IPR005151">
    <property type="entry name" value="Tail-specific_protease"/>
</dbReference>
<reference evidence="3" key="2">
    <citation type="submission" date="2021-02" db="EMBL/GenBank/DDBJ databases">
        <authorList>
            <person name="Kimball J.A."/>
            <person name="Haas M.W."/>
            <person name="Macchietto M."/>
            <person name="Kono T."/>
            <person name="Duquette J."/>
            <person name="Shao M."/>
        </authorList>
    </citation>
    <scope>NUCLEOTIDE SEQUENCE</scope>
    <source>
        <tissue evidence="3">Fresh leaf tissue</tissue>
    </source>
</reference>
<keyword evidence="4" id="KW-1185">Reference proteome</keyword>
<dbReference type="Proteomes" id="UP000729402">
    <property type="component" value="Unassembled WGS sequence"/>
</dbReference>
<accession>A0A8J5VXF2</accession>
<dbReference type="GO" id="GO:0008236">
    <property type="term" value="F:serine-type peptidase activity"/>
    <property type="evidence" value="ECO:0007669"/>
    <property type="project" value="InterPro"/>
</dbReference>
<name>A0A8J5VXF2_ZIZPA</name>
<dbReference type="GO" id="GO:0006508">
    <property type="term" value="P:proteolysis"/>
    <property type="evidence" value="ECO:0007669"/>
    <property type="project" value="InterPro"/>
</dbReference>
<feature type="region of interest" description="Disordered" evidence="1">
    <location>
        <begin position="123"/>
        <end position="161"/>
    </location>
</feature>
<dbReference type="EMBL" id="JAAALK010000286">
    <property type="protein sequence ID" value="KAG8062269.1"/>
    <property type="molecule type" value="Genomic_DNA"/>
</dbReference>
<comment type="caution">
    <text evidence="3">The sequence shown here is derived from an EMBL/GenBank/DDBJ whole genome shotgun (WGS) entry which is preliminary data.</text>
</comment>
<organism evidence="3 4">
    <name type="scientific">Zizania palustris</name>
    <name type="common">Northern wild rice</name>
    <dbReference type="NCBI Taxonomy" id="103762"/>
    <lineage>
        <taxon>Eukaryota</taxon>
        <taxon>Viridiplantae</taxon>
        <taxon>Streptophyta</taxon>
        <taxon>Embryophyta</taxon>
        <taxon>Tracheophyta</taxon>
        <taxon>Spermatophyta</taxon>
        <taxon>Magnoliopsida</taxon>
        <taxon>Liliopsida</taxon>
        <taxon>Poales</taxon>
        <taxon>Poaceae</taxon>
        <taxon>BOP clade</taxon>
        <taxon>Oryzoideae</taxon>
        <taxon>Oryzeae</taxon>
        <taxon>Zizaniinae</taxon>
        <taxon>Zizania</taxon>
    </lineage>
</organism>
<dbReference type="GO" id="GO:0004175">
    <property type="term" value="F:endopeptidase activity"/>
    <property type="evidence" value="ECO:0007669"/>
    <property type="project" value="TreeGrafter"/>
</dbReference>
<gene>
    <name evidence="3" type="ORF">GUJ93_ZPchr0003g18224</name>
</gene>
<feature type="domain" description="Tail specific protease" evidence="2">
    <location>
        <begin position="35"/>
        <end position="67"/>
    </location>
</feature>
<evidence type="ECO:0000259" key="2">
    <source>
        <dbReference type="Pfam" id="PF03572"/>
    </source>
</evidence>
<dbReference type="InterPro" id="IPR010433">
    <property type="entry name" value="EIF-4B_pln"/>
</dbReference>
<reference evidence="3" key="1">
    <citation type="journal article" date="2021" name="bioRxiv">
        <title>Whole Genome Assembly and Annotation of Northern Wild Rice, Zizania palustris L., Supports a Whole Genome Duplication in the Zizania Genus.</title>
        <authorList>
            <person name="Haas M."/>
            <person name="Kono T."/>
            <person name="Macchietto M."/>
            <person name="Millas R."/>
            <person name="McGilp L."/>
            <person name="Shao M."/>
            <person name="Duquette J."/>
            <person name="Hirsch C.N."/>
            <person name="Kimball J."/>
        </authorList>
    </citation>
    <scope>NUCLEOTIDE SEQUENCE</scope>
    <source>
        <tissue evidence="3">Fresh leaf tissue</tissue>
    </source>
</reference>
<dbReference type="Pfam" id="PF06273">
    <property type="entry name" value="eIF-4B"/>
    <property type="match status" value="1"/>
</dbReference>
<dbReference type="AlphaFoldDB" id="A0A8J5VXF2"/>